<keyword evidence="1" id="KW-0732">Signal</keyword>
<dbReference type="Pfam" id="PF25156">
    <property type="entry name" value="PNGase_A_C"/>
    <property type="match status" value="1"/>
</dbReference>
<dbReference type="Pfam" id="PF12222">
    <property type="entry name" value="PNGaseA"/>
    <property type="match status" value="1"/>
</dbReference>
<reference evidence="3" key="1">
    <citation type="submission" date="2020-02" db="EMBL/GenBank/DDBJ databases">
        <authorList>
            <person name="Scholz U."/>
            <person name="Mascher M."/>
            <person name="Fiebig A."/>
        </authorList>
    </citation>
    <scope>NUCLEOTIDE SEQUENCE</scope>
</reference>
<evidence type="ECO:0000313" key="3">
    <source>
        <dbReference type="EMBL" id="CAA7397524.1"/>
    </source>
</evidence>
<organism evidence="3 4">
    <name type="scientific">Spirodela intermedia</name>
    <name type="common">Intermediate duckweed</name>
    <dbReference type="NCBI Taxonomy" id="51605"/>
    <lineage>
        <taxon>Eukaryota</taxon>
        <taxon>Viridiplantae</taxon>
        <taxon>Streptophyta</taxon>
        <taxon>Embryophyta</taxon>
        <taxon>Tracheophyta</taxon>
        <taxon>Spermatophyta</taxon>
        <taxon>Magnoliopsida</taxon>
        <taxon>Liliopsida</taxon>
        <taxon>Araceae</taxon>
        <taxon>Lemnoideae</taxon>
        <taxon>Spirodela</taxon>
    </lineage>
</organism>
<sequence>MGGCVFLFSVFLLLLVVPGLSSAAIKRERLTTSEEDAVALLRRDSTSPPPPPPAGPTEYFQVTRPIPLPNDKPCSVLLLQHDFAYTYSKPPVTTAYTPPSHCRRRGTPSKVVLEWRAACRGRQFDRIFGIWLGGVELLRSCTAEPRATGIVWTVEKDVTRYTSLFFSDNQTLAVFLGNIVDQTYTGIYHANISLHFYYGGKDLPHRHHGFDSPADLILPISRNLPLEDGQWFLVQSPADSPAKEVTIPRNAFRAVIEVFVSFHADDEFWYGNFPDDYISSNNLTGTPGKGPFREVVVTVDGAVAGVVWPFPVIYTGGVNPLLWRPITGIGSFDLPSYDIEITPFLGKLLDGKPHRLGFAVTNALSSWFIDGNLHIWLDSKSSQTIGGLIKHESPELKLYALSDFKGLDGNFSTTGDRRISSTGWVISSHGKITTHFFQVLDYKNFMEMKDNGSTQVINQTIDSTSGVYVKSPGSVLFSDEIFRSFPLHLYSGTADQTNETYSLISNLSLGFNEKRFTGERFGFSFGALLNSQKADGVMIVKGNLVVSGVGSTQQDYRYEGTDGCYSRNVSSSNYTILFDESEKVCGRRSPFELGSSLNRWIPYPARRASLSVAMPKLKKIDD</sequence>
<dbReference type="PANTHER" id="PTHR31104">
    <property type="entry name" value="PEPTIDE-N4-(N-ACETYL-BETA-GLUCOSAMINYL)ASPARAGINE AMIDASE A PROTEIN"/>
    <property type="match status" value="1"/>
</dbReference>
<dbReference type="AlphaFoldDB" id="A0A7I8KK30"/>
<dbReference type="InterPro" id="IPR021102">
    <property type="entry name" value="PNGase_A"/>
</dbReference>
<dbReference type="OrthoDB" id="339900at2759"/>
<evidence type="ECO:0000259" key="2">
    <source>
        <dbReference type="Pfam" id="PF12222"/>
    </source>
</evidence>
<feature type="signal peptide" evidence="1">
    <location>
        <begin position="1"/>
        <end position="23"/>
    </location>
</feature>
<name>A0A7I8KK30_SPIIN</name>
<accession>A0A7I8KK30</accession>
<protein>
    <recommendedName>
        <fullName evidence="2">Peptide N-acetyl-beta-D-glucosaminyl asparaginase amidase A N-terminal domain-containing protein</fullName>
    </recommendedName>
</protein>
<feature type="chain" id="PRO_5029787616" description="Peptide N-acetyl-beta-D-glucosaminyl asparaginase amidase A N-terminal domain-containing protein" evidence="1">
    <location>
        <begin position="24"/>
        <end position="622"/>
    </location>
</feature>
<evidence type="ECO:0000313" key="4">
    <source>
        <dbReference type="Proteomes" id="UP000663760"/>
    </source>
</evidence>
<dbReference type="EMBL" id="LR746269">
    <property type="protein sequence ID" value="CAA7397524.1"/>
    <property type="molecule type" value="Genomic_DNA"/>
</dbReference>
<feature type="domain" description="Peptide N-acetyl-beta-D-glucosaminyl asparaginase amidase A N-terminal" evidence="2">
    <location>
        <begin position="71"/>
        <end position="391"/>
    </location>
</feature>
<keyword evidence="4" id="KW-1185">Reference proteome</keyword>
<dbReference type="Proteomes" id="UP000663760">
    <property type="component" value="Chromosome 6"/>
</dbReference>
<dbReference type="InterPro" id="IPR056948">
    <property type="entry name" value="PNGaseA_N"/>
</dbReference>
<evidence type="ECO:0000256" key="1">
    <source>
        <dbReference type="SAM" id="SignalP"/>
    </source>
</evidence>
<proteinExistence type="predicted"/>
<gene>
    <name evidence="3" type="ORF">SI8410_06008189</name>
</gene>